<sequence>MDSQRALFLRRMSKPKSTKGFLLLLVVVLAVTIFQDYLQSRYQSYSFYFSESLLFNLFWVLILPVTLLLRYTFRKARIILRINSKWAVRSLFVLVATILHLLLFSLLVFSISGLFYDHTFGFWRNLVYSVSNDLYKYLLIYTAVSLIPLEKPTDTKLQIPREHPDFLLLQTGKKTEKVATDSILYISSATPYVEFFTAEKKYLQQGTLKSFSKKLDPSVFVQIHKTTLVNVQKVNSIISRGNGDYDLLLINGHELRLSRNYVYDFRSKFDRAHSG</sequence>
<keyword evidence="1" id="KW-0472">Membrane</keyword>
<dbReference type="PANTHER" id="PTHR37299">
    <property type="entry name" value="TRANSCRIPTIONAL REGULATOR-RELATED"/>
    <property type="match status" value="1"/>
</dbReference>
<dbReference type="Proteomes" id="UP000198756">
    <property type="component" value="Unassembled WGS sequence"/>
</dbReference>
<dbReference type="SMART" id="SM00850">
    <property type="entry name" value="LytTR"/>
    <property type="match status" value="1"/>
</dbReference>
<dbReference type="OrthoDB" id="1116942at2"/>
<feature type="domain" description="HTH LytTR-type" evidence="2">
    <location>
        <begin position="167"/>
        <end position="271"/>
    </location>
</feature>
<feature type="transmembrane region" description="Helical" evidence="1">
    <location>
        <begin position="21"/>
        <end position="38"/>
    </location>
</feature>
<evidence type="ECO:0000313" key="3">
    <source>
        <dbReference type="EMBL" id="SDA37786.1"/>
    </source>
</evidence>
<evidence type="ECO:0000256" key="1">
    <source>
        <dbReference type="SAM" id="Phobius"/>
    </source>
</evidence>
<dbReference type="InterPro" id="IPR007492">
    <property type="entry name" value="LytTR_DNA-bd_dom"/>
</dbReference>
<dbReference type="EMBL" id="FMXE01000002">
    <property type="protein sequence ID" value="SDA37786.1"/>
    <property type="molecule type" value="Genomic_DNA"/>
</dbReference>
<dbReference type="STRING" id="279824.SAMN03080617_00108"/>
<dbReference type="AlphaFoldDB" id="A0A1G5UXE0"/>
<feature type="transmembrane region" description="Helical" evidence="1">
    <location>
        <begin position="91"/>
        <end position="114"/>
    </location>
</feature>
<dbReference type="PROSITE" id="PS50930">
    <property type="entry name" value="HTH_LYTTR"/>
    <property type="match status" value="1"/>
</dbReference>
<dbReference type="GO" id="GO:0003677">
    <property type="term" value="F:DNA binding"/>
    <property type="evidence" value="ECO:0007669"/>
    <property type="project" value="InterPro"/>
</dbReference>
<keyword evidence="1" id="KW-1133">Transmembrane helix</keyword>
<keyword evidence="1" id="KW-0812">Transmembrane</keyword>
<dbReference type="GO" id="GO:0000156">
    <property type="term" value="F:phosphorelay response regulator activity"/>
    <property type="evidence" value="ECO:0007669"/>
    <property type="project" value="InterPro"/>
</dbReference>
<organism evidence="3 4">
    <name type="scientific">Algoriphagus alkaliphilus</name>
    <dbReference type="NCBI Taxonomy" id="279824"/>
    <lineage>
        <taxon>Bacteria</taxon>
        <taxon>Pseudomonadati</taxon>
        <taxon>Bacteroidota</taxon>
        <taxon>Cytophagia</taxon>
        <taxon>Cytophagales</taxon>
        <taxon>Cyclobacteriaceae</taxon>
        <taxon>Algoriphagus</taxon>
    </lineage>
</organism>
<dbReference type="InterPro" id="IPR046947">
    <property type="entry name" value="LytR-like"/>
</dbReference>
<keyword evidence="4" id="KW-1185">Reference proteome</keyword>
<accession>A0A1G5UXE0</accession>
<reference evidence="4" key="1">
    <citation type="submission" date="2016-10" db="EMBL/GenBank/DDBJ databases">
        <authorList>
            <person name="Varghese N."/>
            <person name="Submissions S."/>
        </authorList>
    </citation>
    <scope>NUCLEOTIDE SEQUENCE [LARGE SCALE GENOMIC DNA]</scope>
    <source>
        <strain evidence="4">DSM 22703</strain>
    </source>
</reference>
<proteinExistence type="predicted"/>
<evidence type="ECO:0000259" key="2">
    <source>
        <dbReference type="PROSITE" id="PS50930"/>
    </source>
</evidence>
<dbReference type="PANTHER" id="PTHR37299:SF1">
    <property type="entry name" value="STAGE 0 SPORULATION PROTEIN A HOMOLOG"/>
    <property type="match status" value="1"/>
</dbReference>
<dbReference type="Pfam" id="PF04397">
    <property type="entry name" value="LytTR"/>
    <property type="match status" value="1"/>
</dbReference>
<feature type="transmembrane region" description="Helical" evidence="1">
    <location>
        <begin position="53"/>
        <end position="71"/>
    </location>
</feature>
<name>A0A1G5UXE0_9BACT</name>
<protein>
    <submittedName>
        <fullName evidence="3">Transcriptional regulator, LytTR family</fullName>
    </submittedName>
</protein>
<dbReference type="Gene3D" id="2.40.50.1020">
    <property type="entry name" value="LytTr DNA-binding domain"/>
    <property type="match status" value="1"/>
</dbReference>
<gene>
    <name evidence="3" type="ORF">SAMN03080617_00108</name>
</gene>
<evidence type="ECO:0000313" key="4">
    <source>
        <dbReference type="Proteomes" id="UP000198756"/>
    </source>
</evidence>